<keyword evidence="1" id="KW-0548">Nucleotidyltransferase</keyword>
<organism evidence="1 2">
    <name type="scientific">Aquibaculum arenosum</name>
    <dbReference type="NCBI Taxonomy" id="3032591"/>
    <lineage>
        <taxon>Bacteria</taxon>
        <taxon>Pseudomonadati</taxon>
        <taxon>Pseudomonadota</taxon>
        <taxon>Alphaproteobacteria</taxon>
        <taxon>Rhodospirillales</taxon>
        <taxon>Rhodovibrionaceae</taxon>
        <taxon>Aquibaculum</taxon>
    </lineage>
</organism>
<gene>
    <name evidence="1" type="ORF">P2G67_01960</name>
</gene>
<dbReference type="NCBIfam" id="NF004347">
    <property type="entry name" value="PRK05728.1-4"/>
    <property type="match status" value="1"/>
</dbReference>
<keyword evidence="1" id="KW-0808">Transferase</keyword>
<sequence>MTEVRFYHLTTTGLDRALPQLLEKTLERGKRAVVMARSEERVEWLCGLLWTYDDRGFLPHGSARDGHAEAQPVWITEKDENPNGAAYLFLTDGATSAQIDNYELCALLFDGGDQEALTAARAQWKELKAAGHTLSYWQQDARGRWSKQQG</sequence>
<accession>A0ABT5YIM5</accession>
<dbReference type="Proteomes" id="UP001215503">
    <property type="component" value="Unassembled WGS sequence"/>
</dbReference>
<dbReference type="InterPro" id="IPR036768">
    <property type="entry name" value="PolIII_chi_sf"/>
</dbReference>
<proteinExistence type="predicted"/>
<comment type="caution">
    <text evidence="1">The sequence shown here is derived from an EMBL/GenBank/DDBJ whole genome shotgun (WGS) entry which is preliminary data.</text>
</comment>
<dbReference type="PANTHER" id="PTHR38767:SF1">
    <property type="entry name" value="DNA POLYMERASE III SUBUNIT CHI"/>
    <property type="match status" value="1"/>
</dbReference>
<dbReference type="InterPro" id="IPR007459">
    <property type="entry name" value="DNA_pol3_chi"/>
</dbReference>
<dbReference type="EMBL" id="JARHUD010000001">
    <property type="protein sequence ID" value="MDF2094737.1"/>
    <property type="molecule type" value="Genomic_DNA"/>
</dbReference>
<dbReference type="Pfam" id="PF04364">
    <property type="entry name" value="DNA_pol3_chi"/>
    <property type="match status" value="1"/>
</dbReference>
<dbReference type="PANTHER" id="PTHR38767">
    <property type="entry name" value="DNA POLYMERASE III SUBUNIT CHI"/>
    <property type="match status" value="1"/>
</dbReference>
<dbReference type="EC" id="2.7.7.7" evidence="1"/>
<evidence type="ECO:0000313" key="2">
    <source>
        <dbReference type="Proteomes" id="UP001215503"/>
    </source>
</evidence>
<dbReference type="SUPFAM" id="SSF102400">
    <property type="entry name" value="DNA polymerase III chi subunit"/>
    <property type="match status" value="1"/>
</dbReference>
<keyword evidence="2" id="KW-1185">Reference proteome</keyword>
<dbReference type="GO" id="GO:0003887">
    <property type="term" value="F:DNA-directed DNA polymerase activity"/>
    <property type="evidence" value="ECO:0007669"/>
    <property type="project" value="UniProtKB-EC"/>
</dbReference>
<name>A0ABT5YIM5_9PROT</name>
<protein>
    <submittedName>
        <fullName evidence="1">DNA polymerase III subunit chi</fullName>
        <ecNumber evidence="1">2.7.7.7</ecNumber>
    </submittedName>
</protein>
<dbReference type="Gene3D" id="3.40.50.10110">
    <property type="entry name" value="DNA polymerase III subunit chi"/>
    <property type="match status" value="1"/>
</dbReference>
<evidence type="ECO:0000313" key="1">
    <source>
        <dbReference type="EMBL" id="MDF2094737.1"/>
    </source>
</evidence>
<reference evidence="1 2" key="1">
    <citation type="submission" date="2023-03" db="EMBL/GenBank/DDBJ databases">
        <title>Fodinicurvata sp. CAU 1616 isolated from sea sendiment.</title>
        <authorList>
            <person name="Kim W."/>
        </authorList>
    </citation>
    <scope>NUCLEOTIDE SEQUENCE [LARGE SCALE GENOMIC DNA]</scope>
    <source>
        <strain evidence="1 2">CAU 1616</strain>
    </source>
</reference>
<dbReference type="RefSeq" id="WP_275819482.1">
    <property type="nucleotide sequence ID" value="NZ_JARHUD010000001.1"/>
</dbReference>